<dbReference type="EMBL" id="JEMB01002114">
    <property type="protein sequence ID" value="KYF83410.1"/>
    <property type="molecule type" value="Genomic_DNA"/>
</dbReference>
<proteinExistence type="predicted"/>
<organism evidence="1 2">
    <name type="scientific">Sorangium cellulosum</name>
    <name type="common">Polyangium cellulosum</name>
    <dbReference type="NCBI Taxonomy" id="56"/>
    <lineage>
        <taxon>Bacteria</taxon>
        <taxon>Pseudomonadati</taxon>
        <taxon>Myxococcota</taxon>
        <taxon>Polyangia</taxon>
        <taxon>Polyangiales</taxon>
        <taxon>Polyangiaceae</taxon>
        <taxon>Sorangium</taxon>
    </lineage>
</organism>
<dbReference type="Proteomes" id="UP000075635">
    <property type="component" value="Unassembled WGS sequence"/>
</dbReference>
<reference evidence="1 2" key="1">
    <citation type="submission" date="2014-02" db="EMBL/GenBank/DDBJ databases">
        <title>The small core and large imbalanced accessory genome model reveals a collaborative survival strategy of Sorangium cellulosum strains in nature.</title>
        <authorList>
            <person name="Han K."/>
            <person name="Peng R."/>
            <person name="Blom J."/>
            <person name="Li Y.-Z."/>
        </authorList>
    </citation>
    <scope>NUCLEOTIDE SEQUENCE [LARGE SCALE GENOMIC DNA]</scope>
    <source>
        <strain evidence="1 2">So0011-07</strain>
    </source>
</reference>
<name>A0A150RTK8_SORCE</name>
<gene>
    <name evidence="1" type="ORF">BE17_29790</name>
</gene>
<dbReference type="AlphaFoldDB" id="A0A150RTK8"/>
<sequence length="165" mass="18326">MENERITQSDVSALQAGEFLSLDLSQSTVYALDYAAAPIDYSRIKLTAPSGKEVLLEDQMRAIESADYGDYPKPVLTEASDQRFSISSDETAFGKLSDSELGELKANGFFYSEKPATAPSANPQTEDPDCIHAYCEICVDNETGGWPETWYPGTYTCYYIEHVWC</sequence>
<comment type="caution">
    <text evidence="1">The sequence shown here is derived from an EMBL/GenBank/DDBJ whole genome shotgun (WGS) entry which is preliminary data.</text>
</comment>
<evidence type="ECO:0000313" key="1">
    <source>
        <dbReference type="EMBL" id="KYF83410.1"/>
    </source>
</evidence>
<accession>A0A150RTK8</accession>
<evidence type="ECO:0000313" key="2">
    <source>
        <dbReference type="Proteomes" id="UP000075635"/>
    </source>
</evidence>
<protein>
    <submittedName>
        <fullName evidence="1">Uncharacterized protein</fullName>
    </submittedName>
</protein>